<reference evidence="3" key="1">
    <citation type="journal article" date="2019" name="Int. J. Syst. Evol. Microbiol.">
        <title>The Global Catalogue of Microorganisms (GCM) 10K type strain sequencing project: providing services to taxonomists for standard genome sequencing and annotation.</title>
        <authorList>
            <consortium name="The Broad Institute Genomics Platform"/>
            <consortium name="The Broad Institute Genome Sequencing Center for Infectious Disease"/>
            <person name="Wu L."/>
            <person name="Ma J."/>
        </authorList>
    </citation>
    <scope>NUCLEOTIDE SEQUENCE [LARGE SCALE GENOMIC DNA]</scope>
    <source>
        <strain evidence="3">CCUG 49560</strain>
    </source>
</reference>
<keyword evidence="3" id="KW-1185">Reference proteome</keyword>
<name>A0ABV9EQ52_9ACTN</name>
<evidence type="ECO:0000313" key="3">
    <source>
        <dbReference type="Proteomes" id="UP001595891"/>
    </source>
</evidence>
<dbReference type="Proteomes" id="UP001595891">
    <property type="component" value="Unassembled WGS sequence"/>
</dbReference>
<dbReference type="RefSeq" id="WP_262845532.1">
    <property type="nucleotide sequence ID" value="NZ_JANZYP010000040.1"/>
</dbReference>
<dbReference type="EMBL" id="JBHSFN010000037">
    <property type="protein sequence ID" value="MFC4591810.1"/>
    <property type="molecule type" value="Genomic_DNA"/>
</dbReference>
<comment type="caution">
    <text evidence="2">The sequence shown here is derived from an EMBL/GenBank/DDBJ whole genome shotgun (WGS) entry which is preliminary data.</text>
</comment>
<feature type="region of interest" description="Disordered" evidence="1">
    <location>
        <begin position="473"/>
        <end position="538"/>
    </location>
</feature>
<feature type="compositionally biased region" description="Polar residues" evidence="1">
    <location>
        <begin position="483"/>
        <end position="495"/>
    </location>
</feature>
<gene>
    <name evidence="2" type="ORF">ACFO8L_37360</name>
</gene>
<evidence type="ECO:0000313" key="2">
    <source>
        <dbReference type="EMBL" id="MFC4591810.1"/>
    </source>
</evidence>
<accession>A0ABV9EQ52</accession>
<proteinExistence type="predicted"/>
<evidence type="ECO:0000256" key="1">
    <source>
        <dbReference type="SAM" id="MobiDB-lite"/>
    </source>
</evidence>
<organism evidence="2 3">
    <name type="scientific">Sphaerisporangium corydalis</name>
    <dbReference type="NCBI Taxonomy" id="1441875"/>
    <lineage>
        <taxon>Bacteria</taxon>
        <taxon>Bacillati</taxon>
        <taxon>Actinomycetota</taxon>
        <taxon>Actinomycetes</taxon>
        <taxon>Streptosporangiales</taxon>
        <taxon>Streptosporangiaceae</taxon>
        <taxon>Sphaerisporangium</taxon>
    </lineage>
</organism>
<feature type="region of interest" description="Disordered" evidence="1">
    <location>
        <begin position="642"/>
        <end position="670"/>
    </location>
</feature>
<protein>
    <submittedName>
        <fullName evidence="2">Uncharacterized protein</fullName>
    </submittedName>
</protein>
<sequence>MAVNTTTRRSLPGAREQNESAVTFAWLAAALGISSDTGPAVVSGPEGLQRPAVASGPAVVAGSWAEIRDGMRRPSGHTPPSPAEWMSDPWLARGLSGGVPSWSPPDGIDEWPDHGVGRMVDALARTAWRTRHRDPSDLLAAGPSGLTGEGPAAAAARLRELEARAPGPADGRAVRAGHVRVWLGCAVGPLLGDVMLTPGGAPGDLAELTAERLALPRQIKLPTAWDHANPYAERHLDLMYNLRMSPGGRLSFPGTDGIRGGQGEGWREHWAWLSRDTCLGDVSEAVRLAARLMRSDPVVEGLLRTARSDDPYLRMVAPAVARRWLLTLKAMAWLEDAARHDWAHMRPKDLACFAFNAVKPGWPRRVVAISHRSGDTKSALSRTALWSSSRCAIDASHVPSWETNTGMIWGLFGATPAIVRVRSPGYERSVWCLREAELTRYLVERSDFMSERWVLDIEPSDLASLDAAYSAWSRDTASPDPGSGTSAQNTATRDTGSGAAVQDTAARAHRAEAAGSGDVTEAGRAGGRASPGVPERCRVRMPDPMPVWEVAMMRAGAALRVINTLLASADLTNRFVAEFLLGDADFPGPAPTGNPGGWQDYRAIFREFQSLCAPGTAEPAVRLPFGYDAEQMALDREMLGRVPDLDDPAQDRGVRPGHVPGRAGRPPDLVGRVPGLGSRVLGARTGTAGLRDALVAFEYLRTEWPLLAGEQTGGFLAVDHRGLSHGRWASDERLSLQRGLLTMRAPVPVWIVQSAGQGVENWRIPGDHPIFTEHFPQQFSWMREGRRDRREARSRFPARSGLDLSPELRHRCHESG</sequence>